<evidence type="ECO:0000256" key="2">
    <source>
        <dbReference type="PROSITE-ProRule" id="PRU00708"/>
    </source>
</evidence>
<dbReference type="GO" id="GO:0009451">
    <property type="term" value="P:RNA modification"/>
    <property type="evidence" value="ECO:0007669"/>
    <property type="project" value="InterPro"/>
</dbReference>
<dbReference type="PANTHER" id="PTHR47926">
    <property type="entry name" value="PENTATRICOPEPTIDE REPEAT-CONTAINING PROTEIN"/>
    <property type="match status" value="1"/>
</dbReference>
<dbReference type="Pfam" id="PF13041">
    <property type="entry name" value="PPR_2"/>
    <property type="match status" value="1"/>
</dbReference>
<feature type="repeat" description="PPR" evidence="2">
    <location>
        <begin position="400"/>
        <end position="434"/>
    </location>
</feature>
<dbReference type="SUPFAM" id="SSF48452">
    <property type="entry name" value="TPR-like"/>
    <property type="match status" value="1"/>
</dbReference>
<feature type="region of interest" description="Disordered" evidence="3">
    <location>
        <begin position="1"/>
        <end position="27"/>
    </location>
</feature>
<gene>
    <name evidence="4" type="ORF">BHM03_00037372</name>
</gene>
<dbReference type="PANTHER" id="PTHR47926:SF533">
    <property type="entry name" value="DYW DOMAIN-CONTAINING PROTEIN"/>
    <property type="match status" value="1"/>
</dbReference>
<name>A0A445MJM3_ENSVE</name>
<evidence type="ECO:0000313" key="4">
    <source>
        <dbReference type="EMBL" id="RZR74484.1"/>
    </source>
</evidence>
<dbReference type="AlphaFoldDB" id="A0A445MJM3"/>
<sequence>MQQNCKLHKQTSVNDHEENEEESSNSNEQYIFRKKNLFAEAEGEDVEAFVPSELILRRINSKKGIESYQLGKQLSCRWTTGAGPRIGCVRDYPWELQFRALEQVNLSSTSFGSLKCLTPTTQQTFLTKKLQQQQRRPANEGEGATPRSPSSPSSPVPMAAVLASAPLQPLPKIPHPVPVPGRLPARIRRSRDGPHHRRRTLHSAPAEWPLEQRIQESLTILDLMEAQFISLDPELLAALLKSCADARTLRLGRVVHDKATQARLQSHPLVANNLVLLYGRCGQLGLARRLFDEMTARNVVSWTTIISVYHHAGFPHDALDLYRSMLMDGGVRPNAFTFTIALNCCASVEDLDLGVRIHEEIVKDGCDDDEFIIVALIDMYSKCGRVSDAREVFDRVTNPSVEACTAMIEGYNGNGEVKKAMDVMRRMFRTGLSSEAASKLGFASMIRSCAMELALRQGQEIHARIIKFGHRPGSKALSTLADLYERSDRMIAAKHVFDCLVVKNLDLWARMVSGFARNKQYLNAFKLYAEMVAQDARLNPQIMSLAIKACIGMSGLEEGKQVHGILIKVSHLVDESVISSLAELYRSCGEYETAQKLLKHN</sequence>
<evidence type="ECO:0000256" key="1">
    <source>
        <dbReference type="ARBA" id="ARBA00022737"/>
    </source>
</evidence>
<accession>A0A445MJM3</accession>
<feature type="compositionally biased region" description="Polar residues" evidence="3">
    <location>
        <begin position="1"/>
        <end position="13"/>
    </location>
</feature>
<feature type="compositionally biased region" description="Basic residues" evidence="3">
    <location>
        <begin position="185"/>
        <end position="201"/>
    </location>
</feature>
<dbReference type="EMBL" id="KV876262">
    <property type="protein sequence ID" value="RZR74484.1"/>
    <property type="molecule type" value="Genomic_DNA"/>
</dbReference>
<evidence type="ECO:0008006" key="5">
    <source>
        <dbReference type="Google" id="ProtNLM"/>
    </source>
</evidence>
<proteinExistence type="predicted"/>
<dbReference type="PROSITE" id="PS51375">
    <property type="entry name" value="PPR"/>
    <property type="match status" value="2"/>
</dbReference>
<keyword evidence="1" id="KW-0677">Repeat</keyword>
<evidence type="ECO:0000256" key="3">
    <source>
        <dbReference type="SAM" id="MobiDB-lite"/>
    </source>
</evidence>
<organism evidence="4">
    <name type="scientific">Ensete ventricosum</name>
    <name type="common">Abyssinian banana</name>
    <name type="synonym">Musa ensete</name>
    <dbReference type="NCBI Taxonomy" id="4639"/>
    <lineage>
        <taxon>Eukaryota</taxon>
        <taxon>Viridiplantae</taxon>
        <taxon>Streptophyta</taxon>
        <taxon>Embryophyta</taxon>
        <taxon>Tracheophyta</taxon>
        <taxon>Spermatophyta</taxon>
        <taxon>Magnoliopsida</taxon>
        <taxon>Liliopsida</taxon>
        <taxon>Zingiberales</taxon>
        <taxon>Musaceae</taxon>
        <taxon>Ensete</taxon>
    </lineage>
</organism>
<dbReference type="NCBIfam" id="TIGR00756">
    <property type="entry name" value="PPR"/>
    <property type="match status" value="2"/>
</dbReference>
<dbReference type="Proteomes" id="UP000290560">
    <property type="component" value="Unassembled WGS sequence"/>
</dbReference>
<dbReference type="GO" id="GO:0003723">
    <property type="term" value="F:RNA binding"/>
    <property type="evidence" value="ECO:0007669"/>
    <property type="project" value="InterPro"/>
</dbReference>
<protein>
    <recommendedName>
        <fullName evidence="5">Pentacotripeptide-repeat region of PRORP domain-containing protein</fullName>
    </recommendedName>
</protein>
<feature type="repeat" description="PPR" evidence="2">
    <location>
        <begin position="298"/>
        <end position="333"/>
    </location>
</feature>
<dbReference type="InterPro" id="IPR011990">
    <property type="entry name" value="TPR-like_helical_dom_sf"/>
</dbReference>
<feature type="compositionally biased region" description="Pro residues" evidence="3">
    <location>
        <begin position="168"/>
        <end position="181"/>
    </location>
</feature>
<feature type="region of interest" description="Disordered" evidence="3">
    <location>
        <begin position="128"/>
        <end position="201"/>
    </location>
</feature>
<dbReference type="FunFam" id="1.25.40.10:FF:000285">
    <property type="entry name" value="Pentatricopeptide repeat-containing protein, chloroplastic"/>
    <property type="match status" value="1"/>
</dbReference>
<dbReference type="Pfam" id="PF01535">
    <property type="entry name" value="PPR"/>
    <property type="match status" value="3"/>
</dbReference>
<reference evidence="4" key="1">
    <citation type="journal article" date="2018" name="Data Brief">
        <title>Genome sequence data from 17 accessions of Ensete ventricosum, a staple food crop for millions in Ethiopia.</title>
        <authorList>
            <person name="Yemataw Z."/>
            <person name="Muzemil S."/>
            <person name="Ambachew D."/>
            <person name="Tripathi L."/>
            <person name="Tesfaye K."/>
            <person name="Chala A."/>
            <person name="Farbos A."/>
            <person name="O'Neill P."/>
            <person name="Moore K."/>
            <person name="Grant M."/>
            <person name="Studholme D.J."/>
        </authorList>
    </citation>
    <scope>NUCLEOTIDE SEQUENCE [LARGE SCALE GENOMIC DNA]</scope>
    <source>
        <tissue evidence="4">Leaf</tissue>
    </source>
</reference>
<feature type="compositionally biased region" description="Low complexity" evidence="3">
    <location>
        <begin position="144"/>
        <end position="167"/>
    </location>
</feature>
<dbReference type="Gene3D" id="1.25.40.10">
    <property type="entry name" value="Tetratricopeptide repeat domain"/>
    <property type="match status" value="3"/>
</dbReference>
<dbReference type="InterPro" id="IPR046960">
    <property type="entry name" value="PPR_At4g14850-like_plant"/>
</dbReference>
<dbReference type="InterPro" id="IPR002885">
    <property type="entry name" value="PPR_rpt"/>
</dbReference>